<reference evidence="1 2" key="1">
    <citation type="submission" date="2023-02" db="EMBL/GenBank/DDBJ databases">
        <title>LHISI_Scaffold_Assembly.</title>
        <authorList>
            <person name="Stuart O.P."/>
            <person name="Cleave R."/>
            <person name="Magrath M.J.L."/>
            <person name="Mikheyev A.S."/>
        </authorList>
    </citation>
    <scope>NUCLEOTIDE SEQUENCE [LARGE SCALE GENOMIC DNA]</scope>
    <source>
        <strain evidence="1">Daus_M_001</strain>
        <tissue evidence="1">Leg muscle</tissue>
    </source>
</reference>
<gene>
    <name evidence="1" type="ORF">PR048_013913</name>
</gene>
<sequence>MTGQGETEHPRENPPPAASSVLSRVIAVCPVSRGFNVVAVGAPPLQKPRRLIKFKPKSTEWRHWPATCSPISASYHNRQLAAQPMGNLSQHAVANQTRNPVPRVSRSQPENGYVDAKSTATQFRLCVFVYFVTVRKLREIISRQGFRKCSVNPSRYYTEYTYSLKESCCKIGDNVGQPVGERLNDRPRLRGSRDGRTHVTRTAGLPLTKSSAGSTCAGRGRLVLAWPWQRPLLAREVARCQHRHVQRHHGFLPPFSPVPFARPVSLKPKLQSTQRTWERALRLFGYSVLLNVPYWLGLPTGRVSYKALTGERRSKMLLPSDAILLAQHVTTQKRNGRLRQQKKGLLAITITECRLPFSACYLTCELAAQPMGNRSQKAVANQTRGSSSETEREYRSGNIQIFKQGVTLSMRIHTEYEAISHESWHGCVFPNTVRCIIAGPSGCGKTRVLLRLLEEGNGLRFKNVYLYSKSLQQPKYQRLARVLQALDGVGYFPCSDNEAVVPPSEALQNSIFVFDDIVCEKLTCIQEYLAWVHSRTLTSVCAEGTLARCSCEDEKLQIKLSSALNTDEHTTPATQKSKLDIEDAAGSVAYHKYSIDDDYDNSNSVEDDDYSLDGPTHFSNEFPSTSDVKKADDIESKIKVKVTVNSSRSRPLGLESLIPVTRVADP</sequence>
<organism evidence="1 2">
    <name type="scientific">Dryococelus australis</name>
    <dbReference type="NCBI Taxonomy" id="614101"/>
    <lineage>
        <taxon>Eukaryota</taxon>
        <taxon>Metazoa</taxon>
        <taxon>Ecdysozoa</taxon>
        <taxon>Arthropoda</taxon>
        <taxon>Hexapoda</taxon>
        <taxon>Insecta</taxon>
        <taxon>Pterygota</taxon>
        <taxon>Neoptera</taxon>
        <taxon>Polyneoptera</taxon>
        <taxon>Phasmatodea</taxon>
        <taxon>Verophasmatodea</taxon>
        <taxon>Anareolatae</taxon>
        <taxon>Phasmatidae</taxon>
        <taxon>Eurycanthinae</taxon>
        <taxon>Dryococelus</taxon>
    </lineage>
</organism>
<evidence type="ECO:0000313" key="2">
    <source>
        <dbReference type="Proteomes" id="UP001159363"/>
    </source>
</evidence>
<dbReference type="Proteomes" id="UP001159363">
    <property type="component" value="Chromosome X"/>
</dbReference>
<proteinExistence type="predicted"/>
<protein>
    <submittedName>
        <fullName evidence="1">Uncharacterized protein</fullName>
    </submittedName>
</protein>
<dbReference type="EMBL" id="JARBHB010000004">
    <property type="protein sequence ID" value="KAJ8887695.1"/>
    <property type="molecule type" value="Genomic_DNA"/>
</dbReference>
<evidence type="ECO:0000313" key="1">
    <source>
        <dbReference type="EMBL" id="KAJ8887695.1"/>
    </source>
</evidence>
<accession>A0ABQ9HUE9</accession>
<keyword evidence="2" id="KW-1185">Reference proteome</keyword>
<comment type="caution">
    <text evidence="1">The sequence shown here is derived from an EMBL/GenBank/DDBJ whole genome shotgun (WGS) entry which is preliminary data.</text>
</comment>
<name>A0ABQ9HUE9_9NEOP</name>